<dbReference type="OrthoDB" id="10526912at2759"/>
<feature type="chain" id="PRO_5027620735" evidence="1">
    <location>
        <begin position="38"/>
        <end position="128"/>
    </location>
</feature>
<dbReference type="Proteomes" id="UP000515135">
    <property type="component" value="Unplaced"/>
</dbReference>
<evidence type="ECO:0000313" key="2">
    <source>
        <dbReference type="Proteomes" id="UP000515135"/>
    </source>
</evidence>
<dbReference type="AlphaFoldDB" id="A0A6P5ATW5"/>
<organism evidence="2 3">
    <name type="scientific">Branchiostoma belcheri</name>
    <name type="common">Amphioxus</name>
    <dbReference type="NCBI Taxonomy" id="7741"/>
    <lineage>
        <taxon>Eukaryota</taxon>
        <taxon>Metazoa</taxon>
        <taxon>Chordata</taxon>
        <taxon>Cephalochordata</taxon>
        <taxon>Leptocardii</taxon>
        <taxon>Amphioxiformes</taxon>
        <taxon>Branchiostomatidae</taxon>
        <taxon>Branchiostoma</taxon>
    </lineage>
</organism>
<sequence>MMDTGVQNKRPGRVSMATVMLFMGVALFMILLQPAGGQPQERSLLAIQEGTEDGAEETENTLGEARVDRRHVRDVHYVPQYIPAGIDPIRVCVRYCSTSRCHGWWWNRRRRCHVRRYCCQHWFNGWLI</sequence>
<keyword evidence="2" id="KW-1185">Reference proteome</keyword>
<proteinExistence type="predicted"/>
<reference evidence="3" key="1">
    <citation type="submission" date="2025-08" db="UniProtKB">
        <authorList>
            <consortium name="RefSeq"/>
        </authorList>
    </citation>
    <scope>IDENTIFICATION</scope>
    <source>
        <tissue evidence="3">Gonad</tissue>
    </source>
</reference>
<name>A0A6P5ATW5_BRABE</name>
<gene>
    <name evidence="3" type="primary">LOC109486184</name>
</gene>
<protein>
    <submittedName>
        <fullName evidence="3">Uncharacterized protein LOC109486184</fullName>
    </submittedName>
</protein>
<feature type="signal peptide" evidence="1">
    <location>
        <begin position="1"/>
        <end position="37"/>
    </location>
</feature>
<keyword evidence="1" id="KW-0732">Signal</keyword>
<evidence type="ECO:0000256" key="1">
    <source>
        <dbReference type="SAM" id="SignalP"/>
    </source>
</evidence>
<dbReference type="RefSeq" id="XP_019645456.1">
    <property type="nucleotide sequence ID" value="XM_019789897.1"/>
</dbReference>
<evidence type="ECO:0000313" key="3">
    <source>
        <dbReference type="RefSeq" id="XP_019645456.1"/>
    </source>
</evidence>
<dbReference type="GeneID" id="109486184"/>
<dbReference type="KEGG" id="bbel:109486184"/>
<accession>A0A6P5ATW5</accession>